<evidence type="ECO:0000256" key="3">
    <source>
        <dbReference type="ARBA" id="ARBA00022679"/>
    </source>
</evidence>
<feature type="domain" description="Carbohydrate kinase FGGY N-terminal" evidence="8">
    <location>
        <begin position="12"/>
        <end position="247"/>
    </location>
</feature>
<dbReference type="Gene3D" id="3.30.420.40">
    <property type="match status" value="2"/>
</dbReference>
<dbReference type="Pfam" id="PF00370">
    <property type="entry name" value="FGGY_N"/>
    <property type="match status" value="1"/>
</dbReference>
<evidence type="ECO:0000259" key="8">
    <source>
        <dbReference type="Pfam" id="PF00370"/>
    </source>
</evidence>
<dbReference type="EC" id="2.7.1.5" evidence="10"/>
<dbReference type="PANTHER" id="PTHR43095:SF5">
    <property type="entry name" value="XYLULOSE KINASE"/>
    <property type="match status" value="1"/>
</dbReference>
<evidence type="ECO:0000256" key="1">
    <source>
        <dbReference type="ARBA" id="ARBA00009156"/>
    </source>
</evidence>
<dbReference type="InterPro" id="IPR018484">
    <property type="entry name" value="FGGY_N"/>
</dbReference>
<evidence type="ECO:0000256" key="6">
    <source>
        <dbReference type="ARBA" id="ARBA00022840"/>
    </source>
</evidence>
<dbReference type="RefSeq" id="WP_396654617.1">
    <property type="nucleotide sequence ID" value="NZ_JAVIZA010000001.1"/>
</dbReference>
<evidence type="ECO:0000256" key="7">
    <source>
        <dbReference type="ARBA" id="ARBA00023308"/>
    </source>
</evidence>
<dbReference type="PANTHER" id="PTHR43095">
    <property type="entry name" value="SUGAR KINASE"/>
    <property type="match status" value="1"/>
</dbReference>
<keyword evidence="3 10" id="KW-0808">Transferase</keyword>
<dbReference type="EMBL" id="JAVIZA010000001">
    <property type="protein sequence ID" value="MDR6168474.1"/>
    <property type="molecule type" value="Genomic_DNA"/>
</dbReference>
<comment type="caution">
    <text evidence="10">The sequence shown here is derived from an EMBL/GenBank/DDBJ whole genome shotgun (WGS) entry which is preliminary data.</text>
</comment>
<dbReference type="InterPro" id="IPR050406">
    <property type="entry name" value="FGGY_Carb_Kinase"/>
</dbReference>
<evidence type="ECO:0000256" key="4">
    <source>
        <dbReference type="ARBA" id="ARBA00022741"/>
    </source>
</evidence>
<keyword evidence="2" id="KW-0859">Xylose metabolism</keyword>
<accession>A0ABU1I3L0</accession>
<dbReference type="InterPro" id="IPR013449">
    <property type="entry name" value="Rhamnulokinase"/>
</dbReference>
<dbReference type="InterPro" id="IPR043129">
    <property type="entry name" value="ATPase_NBD"/>
</dbReference>
<dbReference type="GO" id="GO:0008993">
    <property type="term" value="F:rhamnulokinase activity"/>
    <property type="evidence" value="ECO:0007669"/>
    <property type="project" value="UniProtKB-EC"/>
</dbReference>
<sequence length="475" mass="50456">MRRVSVSGNVAAVDLGATSGRVIVGHVGADTLETETVARFVNDPVHAGDGLHWNLVGMYGAVLGGLRDAFRTTPGIASIGVDSWAVDYGLLRGGRMLGEPFHYRDERTARGVASVHARFPHAELFERNGLQFLPFNTLYQLAAEDPEVLAFADTALLVPDLVGYWLTGEARAEQTNASTTGLLRVLQASWDGALVSALGIPRGILPPLIAPGDRLGPLRAHVAASIGAPEGTPVTAVGSHDTASAVVAVPMQPDAAAYISCGTWGLVGVEVDHLVLSRAALEANFTNEGGVDGRIRLLHNVMGLWVLSEAIRQWERHEGHRIDLPTLLDAAREADGVVFDVNDPRFLAPGEMTSRIDAWCAEHDVAPPRTRAEYTRSIVESLAQAFADAVADAARLGRVDVRTIHIVGGGALNELLCQRTADRAGMPVLAGPVEATALGNVLVQARAAGFVSGSLEALRDLVARTHAPRRYEPRA</sequence>
<gene>
    <name evidence="10" type="ORF">QE367_002678</name>
</gene>
<dbReference type="SUPFAM" id="SSF53067">
    <property type="entry name" value="Actin-like ATPase domain"/>
    <property type="match status" value="2"/>
</dbReference>
<feature type="domain" description="Carbohydrate kinase FGGY C-terminal" evidence="9">
    <location>
        <begin position="257"/>
        <end position="448"/>
    </location>
</feature>
<keyword evidence="7" id="KW-0684">Rhamnose metabolism</keyword>
<evidence type="ECO:0000313" key="11">
    <source>
        <dbReference type="Proteomes" id="UP001260188"/>
    </source>
</evidence>
<keyword evidence="4" id="KW-0547">Nucleotide-binding</keyword>
<evidence type="ECO:0000259" key="9">
    <source>
        <dbReference type="Pfam" id="PF02782"/>
    </source>
</evidence>
<reference evidence="10 11" key="1">
    <citation type="submission" date="2023-08" db="EMBL/GenBank/DDBJ databases">
        <title>Functional and genomic diversity of the sorghum phyllosphere microbiome.</title>
        <authorList>
            <person name="Shade A."/>
        </authorList>
    </citation>
    <scope>NUCLEOTIDE SEQUENCE [LARGE SCALE GENOMIC DNA]</scope>
    <source>
        <strain evidence="10 11">SORGH_AS_0919</strain>
    </source>
</reference>
<evidence type="ECO:0000313" key="10">
    <source>
        <dbReference type="EMBL" id="MDR6168474.1"/>
    </source>
</evidence>
<evidence type="ECO:0000256" key="2">
    <source>
        <dbReference type="ARBA" id="ARBA00022629"/>
    </source>
</evidence>
<keyword evidence="6" id="KW-0067">ATP-binding</keyword>
<evidence type="ECO:0000256" key="5">
    <source>
        <dbReference type="ARBA" id="ARBA00022777"/>
    </source>
</evidence>
<organism evidence="10 11">
    <name type="scientific">Microbacterium paludicola</name>
    <dbReference type="NCBI Taxonomy" id="300019"/>
    <lineage>
        <taxon>Bacteria</taxon>
        <taxon>Bacillati</taxon>
        <taxon>Actinomycetota</taxon>
        <taxon>Actinomycetes</taxon>
        <taxon>Micrococcales</taxon>
        <taxon>Microbacteriaceae</taxon>
        <taxon>Microbacterium</taxon>
    </lineage>
</organism>
<comment type="similarity">
    <text evidence="1">Belongs to the FGGY kinase family.</text>
</comment>
<dbReference type="Proteomes" id="UP001260188">
    <property type="component" value="Unassembled WGS sequence"/>
</dbReference>
<proteinExistence type="inferred from homology"/>
<keyword evidence="11" id="KW-1185">Reference proteome</keyword>
<keyword evidence="2" id="KW-0119">Carbohydrate metabolism</keyword>
<dbReference type="InterPro" id="IPR018485">
    <property type="entry name" value="FGGY_C"/>
</dbReference>
<protein>
    <submittedName>
        <fullName evidence="10">Rhamnulokinase</fullName>
        <ecNumber evidence="10">2.7.1.5</ecNumber>
    </submittedName>
</protein>
<name>A0ABU1I3L0_9MICO</name>
<dbReference type="Pfam" id="PF02782">
    <property type="entry name" value="FGGY_C"/>
    <property type="match status" value="1"/>
</dbReference>
<dbReference type="CDD" id="cd07771">
    <property type="entry name" value="ASKHA_NBD_FGGY_RhaB-like"/>
    <property type="match status" value="1"/>
</dbReference>
<keyword evidence="5" id="KW-0418">Kinase</keyword>